<dbReference type="EMBL" id="JAKWBI020000434">
    <property type="protein sequence ID" value="KAJ2895034.1"/>
    <property type="molecule type" value="Genomic_DNA"/>
</dbReference>
<keyword evidence="3" id="KW-1185">Reference proteome</keyword>
<name>A0AAD5WPH3_9PEZI</name>
<dbReference type="AlphaFoldDB" id="A0AAD5WPH3"/>
<evidence type="ECO:0008006" key="4">
    <source>
        <dbReference type="Google" id="ProtNLM"/>
    </source>
</evidence>
<dbReference type="Proteomes" id="UP001201980">
    <property type="component" value="Unassembled WGS sequence"/>
</dbReference>
<feature type="compositionally biased region" description="Polar residues" evidence="1">
    <location>
        <begin position="69"/>
        <end position="79"/>
    </location>
</feature>
<dbReference type="PANTHER" id="PTHR35392:SF3">
    <property type="entry name" value="ZN(2)-C6 FUNGAL-TYPE DOMAIN-CONTAINING PROTEIN"/>
    <property type="match status" value="1"/>
</dbReference>
<evidence type="ECO:0000313" key="2">
    <source>
        <dbReference type="EMBL" id="KAJ2895034.1"/>
    </source>
</evidence>
<sequence length="714" mass="79461">MYETFAITAIPCSGNITSTDPESLVSEMEPTTQDQLEDKRSKASSGSHTMDGNEDALDELGSYYGPHKSPSTMTGTSTGIAPLDLPWPFPEQEFVALSSTSTSNVGRQDGFSRQSVSTSVTDPHLLAAPTVNLDYGARDFEALLGLQSSSALDAIWNEAWDPLRSTTTPYPSSLFVDDADSSLHTTAERDNVPATHYQPVPPGVEHGAKRLPELPRERRHSRQTFANGASAKGISRQSRSATKVKKLDSRESKKKSTRQSQVLNDRLALSRKPGAATTSYLSLPRGRPSERGFSCVRCTIRHKKCTGVDDVCDNCSSSKLYRQLCLRASFKDLRSTQRHLYCTRIQSLMENISESTTLSYSNTVADPSPAPVTIQISSGFPCLLELELVPYHPIDSNKLIHTVFRGLEGGTVAPKVNSTAFRIKEGSLSTDKIDRYCDSLVLDMIQHDALREVQVGENMFVRHIMMFAANQSTDGMALGSNSEMQGMGLVRLCLRFLAIQALFFRCPWTIVSGAFQVRMSPMLIPGHWHGKTLLPRLVNQELDRKFETRMNELEAEILSQLESAIYQSHRESWCTIFLSSFLLLHALEQDSWNMRAWEYETNPSAGRAGGWPLGTPPGDFCDQNSHIARAISTHFRVVTKGHTAFTLDWEKESSRKLLADIPAASNLVKSIQKDLKSPTSLYSRELKQTRSFSRDDIESLNYTYTKSLIFEREG</sequence>
<gene>
    <name evidence="2" type="ORF">MKZ38_006989</name>
</gene>
<proteinExistence type="predicted"/>
<evidence type="ECO:0000256" key="1">
    <source>
        <dbReference type="SAM" id="MobiDB-lite"/>
    </source>
</evidence>
<accession>A0AAD5WPH3</accession>
<feature type="compositionally biased region" description="Basic and acidic residues" evidence="1">
    <location>
        <begin position="206"/>
        <end position="216"/>
    </location>
</feature>
<reference evidence="2" key="1">
    <citation type="submission" date="2022-07" db="EMBL/GenBank/DDBJ databases">
        <title>Draft genome sequence of Zalerion maritima ATCC 34329, a (micro)plastics degrading marine fungus.</title>
        <authorList>
            <person name="Paco A."/>
            <person name="Goncalves M.F.M."/>
            <person name="Rocha-Santos T.A.P."/>
            <person name="Alves A."/>
        </authorList>
    </citation>
    <scope>NUCLEOTIDE SEQUENCE</scope>
    <source>
        <strain evidence="2">ATCC 34329</strain>
    </source>
</reference>
<evidence type="ECO:0000313" key="3">
    <source>
        <dbReference type="Proteomes" id="UP001201980"/>
    </source>
</evidence>
<organism evidence="2 3">
    <name type="scientific">Zalerion maritima</name>
    <dbReference type="NCBI Taxonomy" id="339359"/>
    <lineage>
        <taxon>Eukaryota</taxon>
        <taxon>Fungi</taxon>
        <taxon>Dikarya</taxon>
        <taxon>Ascomycota</taxon>
        <taxon>Pezizomycotina</taxon>
        <taxon>Sordariomycetes</taxon>
        <taxon>Lulworthiomycetidae</taxon>
        <taxon>Lulworthiales</taxon>
        <taxon>Lulworthiaceae</taxon>
        <taxon>Zalerion</taxon>
    </lineage>
</organism>
<feature type="region of interest" description="Disordered" evidence="1">
    <location>
        <begin position="13"/>
        <end position="79"/>
    </location>
</feature>
<comment type="caution">
    <text evidence="2">The sequence shown here is derived from an EMBL/GenBank/DDBJ whole genome shotgun (WGS) entry which is preliminary data.</text>
</comment>
<dbReference type="InterPro" id="IPR052973">
    <property type="entry name" value="Fungal_sec-metab_reg_TF"/>
</dbReference>
<dbReference type="PANTHER" id="PTHR35392">
    <property type="entry name" value="ZN(II)2CYS6 TRANSCRIPTION FACTOR (EUROFUNG)-RELATED-RELATED"/>
    <property type="match status" value="1"/>
</dbReference>
<feature type="region of interest" description="Disordered" evidence="1">
    <location>
        <begin position="189"/>
        <end position="269"/>
    </location>
</feature>
<protein>
    <recommendedName>
        <fullName evidence="4">Zn(2)-C6 fungal-type domain-containing protein</fullName>
    </recommendedName>
</protein>